<evidence type="ECO:0000313" key="1">
    <source>
        <dbReference type="EMBL" id="WEK04403.1"/>
    </source>
</evidence>
<dbReference type="EMBL" id="CP119312">
    <property type="protein sequence ID" value="WEK04403.1"/>
    <property type="molecule type" value="Genomic_DNA"/>
</dbReference>
<reference evidence="1" key="1">
    <citation type="submission" date="2023-03" db="EMBL/GenBank/DDBJ databases">
        <title>Andean soil-derived lignocellulolytic bacterial consortium as a source of novel taxa and putative plastic-active enzymes.</title>
        <authorList>
            <person name="Diaz-Garcia L."/>
            <person name="Chuvochina M."/>
            <person name="Feuerriegel G."/>
            <person name="Bunk B."/>
            <person name="Sproer C."/>
            <person name="Streit W.R."/>
            <person name="Rodriguez L.M."/>
            <person name="Overmann J."/>
            <person name="Jimenez D.J."/>
        </authorList>
    </citation>
    <scope>NUCLEOTIDE SEQUENCE</scope>
    <source>
        <strain evidence="1">MAG 4196</strain>
    </source>
</reference>
<evidence type="ECO:0000313" key="2">
    <source>
        <dbReference type="Proteomes" id="UP001217476"/>
    </source>
</evidence>
<dbReference type="Proteomes" id="UP001217476">
    <property type="component" value="Chromosome"/>
</dbReference>
<accession>A0AAJ6B1F4</accession>
<dbReference type="AlphaFoldDB" id="A0AAJ6B1F4"/>
<gene>
    <name evidence="1" type="ORF">P0Y65_19870</name>
</gene>
<protein>
    <submittedName>
        <fullName evidence="1">CopG family transcriptional regulator</fullName>
    </submittedName>
</protein>
<name>A0AAJ6B1F4_9HYPH</name>
<sequence>MPSSTSLTIDLPADVREKLDQVSVETRRSVASLATEALSAYAEHELAVIDGIKRGLADLEADRVVPHDEAMARLRSTIATTQERQARKK</sequence>
<proteinExistence type="predicted"/>
<organism evidence="1 2">
    <name type="scientific">Candidatus Devosia phytovorans</name>
    <dbReference type="NCBI Taxonomy" id="3121372"/>
    <lineage>
        <taxon>Bacteria</taxon>
        <taxon>Pseudomonadati</taxon>
        <taxon>Pseudomonadota</taxon>
        <taxon>Alphaproteobacteria</taxon>
        <taxon>Hyphomicrobiales</taxon>
        <taxon>Devosiaceae</taxon>
        <taxon>Devosia</taxon>
    </lineage>
</organism>